<dbReference type="SMART" id="SM00868">
    <property type="entry name" value="zf-AD"/>
    <property type="match status" value="1"/>
</dbReference>
<dbReference type="Proteomes" id="UP000092461">
    <property type="component" value="Unassembled WGS sequence"/>
</dbReference>
<dbReference type="Gene3D" id="3.40.1800.20">
    <property type="match status" value="1"/>
</dbReference>
<sequence length="507" mass="57906">MLKNWKNWCRLCGRCDYKNEGIVTEVESINDFLDIVNKHFTISLISHDERLSSMCSSCTNFLTKLEGFEDKCLKTDQMFKDLLKTRRISNPGLQAIRSKYGIEESDENDPLGMDIDDPVAVKQELTERAQARGQKRKAGNKKLFVVSFKGDKSYLAVSYDGDEPDYSDFIDSVRTTFSVPDITLYCPNDIRITPDAFSCVFENNPPEYVVLKPGGTSKVNDPPVRSVVSRPVPERIDVLDFQELEKSCQDLIYKQTTPQIQMVSGSGMFQREVSSEESSNQDPQDDYQAMVTATVRKSSNTKQILKEIREVKEKLTAGLDDVKTSLQLMTNRVSTVDGANNQILMSVDKKIVFEQPHFLPFKTEEEFLAFNSEPKDSEKFILAVSYFTWLLRNTLHESVRIMIQKGLDDCFSRRVTFFGENHSIKFNESGLARAIFQALANGQDKFSMPNADEFRIAIQAAINASKQRDRNRNRQSQANKSGDYSRRDDTEDRKPRKLSGNMKFLEQ</sequence>
<evidence type="ECO:0000313" key="5">
    <source>
        <dbReference type="EnsemblMetazoa" id="LLOJ007468-PA"/>
    </source>
</evidence>
<evidence type="ECO:0000313" key="6">
    <source>
        <dbReference type="Proteomes" id="UP000092461"/>
    </source>
</evidence>
<accession>A0A1B0CRH0</accession>
<dbReference type="GO" id="GO:0005634">
    <property type="term" value="C:nucleus"/>
    <property type="evidence" value="ECO:0007669"/>
    <property type="project" value="InterPro"/>
</dbReference>
<evidence type="ECO:0000259" key="3">
    <source>
        <dbReference type="PROSITE" id="PS51915"/>
    </source>
</evidence>
<dbReference type="Pfam" id="PF07776">
    <property type="entry name" value="zf-AD"/>
    <property type="match status" value="1"/>
</dbReference>
<dbReference type="GO" id="GO:0008270">
    <property type="term" value="F:zinc ion binding"/>
    <property type="evidence" value="ECO:0007669"/>
    <property type="project" value="UniProtKB-UniRule"/>
</dbReference>
<keyword evidence="1" id="KW-0863">Zinc-finger</keyword>
<feature type="binding site" evidence="1">
    <location>
        <position position="9"/>
    </location>
    <ligand>
        <name>Zn(2+)</name>
        <dbReference type="ChEBI" id="CHEBI:29105"/>
    </ligand>
</feature>
<protein>
    <recommendedName>
        <fullName evidence="3">ZAD domain-containing protein</fullName>
    </recommendedName>
</protein>
<reference evidence="5" key="3">
    <citation type="submission" date="2020-05" db="UniProtKB">
        <authorList>
            <consortium name="EnsemblMetazoa"/>
        </authorList>
    </citation>
    <scope>IDENTIFICATION</scope>
    <source>
        <strain evidence="5">Jacobina</strain>
    </source>
</reference>
<dbReference type="InterPro" id="IPR012934">
    <property type="entry name" value="Znf_AD"/>
</dbReference>
<reference evidence="4" key="2">
    <citation type="journal article" date="2020" name="BMC">
        <title>Leishmania infection induces a limited differential gene expression in the sand fly midgut.</title>
        <authorList>
            <person name="Coutinho-Abreu I.V."/>
            <person name="Serafim T.D."/>
            <person name="Meneses C."/>
            <person name="Kamhawi S."/>
            <person name="Oliveira F."/>
            <person name="Valenzuela J.G."/>
        </authorList>
    </citation>
    <scope>NUCLEOTIDE SEQUENCE</scope>
    <source>
        <strain evidence="4">Jacobina</strain>
        <tissue evidence="4">Midgut</tissue>
    </source>
</reference>
<organism evidence="5 6">
    <name type="scientific">Lutzomyia longipalpis</name>
    <name type="common">Sand fly</name>
    <dbReference type="NCBI Taxonomy" id="7200"/>
    <lineage>
        <taxon>Eukaryota</taxon>
        <taxon>Metazoa</taxon>
        <taxon>Ecdysozoa</taxon>
        <taxon>Arthropoda</taxon>
        <taxon>Hexapoda</taxon>
        <taxon>Insecta</taxon>
        <taxon>Pterygota</taxon>
        <taxon>Neoptera</taxon>
        <taxon>Endopterygota</taxon>
        <taxon>Diptera</taxon>
        <taxon>Nematocera</taxon>
        <taxon>Psychodoidea</taxon>
        <taxon>Psychodidae</taxon>
        <taxon>Lutzomyia</taxon>
        <taxon>Lutzomyia</taxon>
    </lineage>
</organism>
<dbReference type="EMBL" id="AJWK01024782">
    <property type="status" value="NOT_ANNOTATED_CDS"/>
    <property type="molecule type" value="Genomic_DNA"/>
</dbReference>
<evidence type="ECO:0000256" key="2">
    <source>
        <dbReference type="SAM" id="MobiDB-lite"/>
    </source>
</evidence>
<dbReference type="AlphaFoldDB" id="A0A1B0CRH0"/>
<reference evidence="6" key="1">
    <citation type="submission" date="2012-05" db="EMBL/GenBank/DDBJ databases">
        <title>Whole Genome Assembly of Lutzomyia longipalpis.</title>
        <authorList>
            <person name="Richards S."/>
            <person name="Qu C."/>
            <person name="Dillon R."/>
            <person name="Worley K."/>
            <person name="Scherer S."/>
            <person name="Batterton M."/>
            <person name="Taylor A."/>
            <person name="Hawes A."/>
            <person name="Hernandez B."/>
            <person name="Kovar C."/>
            <person name="Mandapat C."/>
            <person name="Pham C."/>
            <person name="Qu C."/>
            <person name="Jing C."/>
            <person name="Bess C."/>
            <person name="Bandaranaike D."/>
            <person name="Ngo D."/>
            <person name="Ongeri F."/>
            <person name="Arias F."/>
            <person name="Lara F."/>
            <person name="Weissenberger G."/>
            <person name="Kamau G."/>
            <person name="Han H."/>
            <person name="Shen H."/>
            <person name="Dinh H."/>
            <person name="Khalil I."/>
            <person name="Jones J."/>
            <person name="Shafer J."/>
            <person name="Jayaseelan J."/>
            <person name="Quiroz J."/>
            <person name="Blankenburg K."/>
            <person name="Nguyen L."/>
            <person name="Jackson L."/>
            <person name="Francisco L."/>
            <person name="Tang L.-Y."/>
            <person name="Pu L.-L."/>
            <person name="Perales L."/>
            <person name="Lorensuhewa L."/>
            <person name="Munidasa M."/>
            <person name="Coyle M."/>
            <person name="Taylor M."/>
            <person name="Puazo M."/>
            <person name="Firestine M."/>
            <person name="Scheel M."/>
            <person name="Javaid M."/>
            <person name="Wang M."/>
            <person name="Li M."/>
            <person name="Tabassum N."/>
            <person name="Saada N."/>
            <person name="Osuji N."/>
            <person name="Aqrawi P."/>
            <person name="Fu Q."/>
            <person name="Thornton R."/>
            <person name="Raj R."/>
            <person name="Goodspeed R."/>
            <person name="Mata R."/>
            <person name="Najjar R."/>
            <person name="Gubbala S."/>
            <person name="Lee S."/>
            <person name="Denson S."/>
            <person name="Patil S."/>
            <person name="Macmil S."/>
            <person name="Qi S."/>
            <person name="Matskevitch T."/>
            <person name="Palculict T."/>
            <person name="Mathew T."/>
            <person name="Vee V."/>
            <person name="Velamala V."/>
            <person name="Korchina V."/>
            <person name="Cai W."/>
            <person name="Liu W."/>
            <person name="Dai W."/>
            <person name="Zou X."/>
            <person name="Zhu Y."/>
            <person name="Zhang Y."/>
            <person name="Wu Y.-Q."/>
            <person name="Xin Y."/>
            <person name="Nazarath L."/>
            <person name="Kovar C."/>
            <person name="Han Y."/>
            <person name="Muzny D."/>
            <person name="Gibbs R."/>
        </authorList>
    </citation>
    <scope>NUCLEOTIDE SEQUENCE [LARGE SCALE GENOMIC DNA]</scope>
    <source>
        <strain evidence="6">Jacobina</strain>
    </source>
</reference>
<dbReference type="PROSITE" id="PS51915">
    <property type="entry name" value="ZAD"/>
    <property type="match status" value="1"/>
</dbReference>
<feature type="binding site" evidence="1">
    <location>
        <position position="55"/>
    </location>
    <ligand>
        <name>Zn(2+)</name>
        <dbReference type="ChEBI" id="CHEBI:29105"/>
    </ligand>
</feature>
<dbReference type="EMBL" id="GITU01010344">
    <property type="protein sequence ID" value="MBC1179047.1"/>
    <property type="molecule type" value="Transcribed_RNA"/>
</dbReference>
<dbReference type="VEuPathDB" id="VectorBase:LLONM1_003890"/>
<keyword evidence="6" id="KW-1185">Reference proteome</keyword>
<dbReference type="VEuPathDB" id="VectorBase:LLOJ007468"/>
<evidence type="ECO:0000313" key="4">
    <source>
        <dbReference type="EMBL" id="MBC1179047.1"/>
    </source>
</evidence>
<dbReference type="SUPFAM" id="SSF57716">
    <property type="entry name" value="Glucocorticoid receptor-like (DNA-binding domain)"/>
    <property type="match status" value="1"/>
</dbReference>
<feature type="region of interest" description="Disordered" evidence="2">
    <location>
        <begin position="465"/>
        <end position="507"/>
    </location>
</feature>
<feature type="domain" description="ZAD" evidence="3">
    <location>
        <begin position="7"/>
        <end position="82"/>
    </location>
</feature>
<feature type="binding site" evidence="1">
    <location>
        <position position="12"/>
    </location>
    <ligand>
        <name>Zn(2+)</name>
        <dbReference type="ChEBI" id="CHEBI:29105"/>
    </ligand>
</feature>
<proteinExistence type="predicted"/>
<keyword evidence="1" id="KW-0479">Metal-binding</keyword>
<evidence type="ECO:0000256" key="1">
    <source>
        <dbReference type="PROSITE-ProRule" id="PRU01263"/>
    </source>
</evidence>
<keyword evidence="1" id="KW-0862">Zinc</keyword>
<dbReference type="EnsemblMetazoa" id="LLOJ007468-RA">
    <property type="protein sequence ID" value="LLOJ007468-PA"/>
    <property type="gene ID" value="LLOJ007468"/>
</dbReference>
<feature type="compositionally biased region" description="Basic and acidic residues" evidence="2">
    <location>
        <begin position="483"/>
        <end position="494"/>
    </location>
</feature>
<name>A0A1B0CRH0_LUTLO</name>
<feature type="binding site" evidence="1">
    <location>
        <position position="58"/>
    </location>
    <ligand>
        <name>Zn(2+)</name>
        <dbReference type="ChEBI" id="CHEBI:29105"/>
    </ligand>
</feature>